<dbReference type="EMBL" id="CP159373">
    <property type="protein sequence ID" value="XCN72067.1"/>
    <property type="molecule type" value="Genomic_DNA"/>
</dbReference>
<protein>
    <submittedName>
        <fullName evidence="3">Tetratricopeptide repeat protein</fullName>
    </submittedName>
</protein>
<dbReference type="PROSITE" id="PS50837">
    <property type="entry name" value="NACHT"/>
    <property type="match status" value="1"/>
</dbReference>
<dbReference type="InterPro" id="IPR003593">
    <property type="entry name" value="AAA+_ATPase"/>
</dbReference>
<dbReference type="SUPFAM" id="SSF48452">
    <property type="entry name" value="TPR-like"/>
    <property type="match status" value="2"/>
</dbReference>
<dbReference type="InterPro" id="IPR007111">
    <property type="entry name" value="NACHT_NTPase"/>
</dbReference>
<feature type="repeat" description="TPR" evidence="1">
    <location>
        <begin position="577"/>
        <end position="610"/>
    </location>
</feature>
<keyword evidence="1" id="KW-0802">TPR repeat</keyword>
<dbReference type="PANTHER" id="PTHR47691:SF3">
    <property type="entry name" value="HTH-TYPE TRANSCRIPTIONAL REGULATOR RV0890C-RELATED"/>
    <property type="match status" value="1"/>
</dbReference>
<dbReference type="Pfam" id="PF13424">
    <property type="entry name" value="TPR_12"/>
    <property type="match status" value="2"/>
</dbReference>
<organism evidence="3">
    <name type="scientific">Candidatus Electrothrix aestuarii</name>
    <dbReference type="NCBI Taxonomy" id="3062594"/>
    <lineage>
        <taxon>Bacteria</taxon>
        <taxon>Pseudomonadati</taxon>
        <taxon>Thermodesulfobacteriota</taxon>
        <taxon>Desulfobulbia</taxon>
        <taxon>Desulfobulbales</taxon>
        <taxon>Desulfobulbaceae</taxon>
        <taxon>Candidatus Electrothrix</taxon>
    </lineage>
</organism>
<evidence type="ECO:0000259" key="2">
    <source>
        <dbReference type="PROSITE" id="PS50837"/>
    </source>
</evidence>
<dbReference type="InterPro" id="IPR011990">
    <property type="entry name" value="TPR-like_helical_dom_sf"/>
</dbReference>
<sequence>MELIAELWHWVVEGVIWLRDHPEVTWSGAGLTALAVLSFLITKLFSFFSRKDTTPPVGNTFTHSGSGTQNVAQGNHPIAQQVNITTEQVSSPQQKAKGDHNVFSQTGDVHYEEHHHYARTAQGIPLQRPRQAEHLVGREDLLRDVLAALGPGKVVTLCGPGGIGKTALASRVAWELPPEQEAPALFPDGLLFYSFYGRKDVGLAFDHLVRSYADDGQDNSPEAATRLLANKQALIILDGAEEADDLPDVLRCCGGCGVLITSRKRSDAPGELLEVKRLDKLPAEEAFRLYSGTTADETTARAVCKGLGGWPLALRIAGQYLRNTGESAAEYLRWLEKRPFRKLGSGKHQEDNAALLLRRSMEQVSDDAVQVLRLAGVLAFAPISLEPVMAVLSEEGDDEDELELRSREALNELVLFGLLERREERWQISHALVHTYARNEEALSRDALERLARYYIWFCREQSEAGLEGYARLDGERVHCLQLIERCVDGGLWEEVKWLEDAINIYLDRQGHWTEKLAALEMNLTAARKAGDRRDEAWCLNSLGYTCWRRGENDKSIVWFEQVRPIDRELGDRKGEGVTLNNMAAIYRQQGRYEQALETYQQSLRIRQEIGDRRGEGESLNNIATVYYNQEDYEQALSSYEQCLPITREVGDAIGEGTTLNNIAEIYRTQSNYAKAIEYREQDLAICRELGDRAGEAVTCWNIGRTYEEMGDLAEAEEYITLAVEIAEQIDHPKLEEWRDGLAWVRAKRQGV</sequence>
<evidence type="ECO:0000256" key="1">
    <source>
        <dbReference type="PROSITE-ProRule" id="PRU00339"/>
    </source>
</evidence>
<gene>
    <name evidence="3" type="ORF">Q3M24_17390</name>
</gene>
<dbReference type="PROSITE" id="PS50005">
    <property type="entry name" value="TPR"/>
    <property type="match status" value="2"/>
</dbReference>
<dbReference type="PRINTS" id="PR00364">
    <property type="entry name" value="DISEASERSIST"/>
</dbReference>
<proteinExistence type="predicted"/>
<dbReference type="Gene3D" id="3.40.50.300">
    <property type="entry name" value="P-loop containing nucleotide triphosphate hydrolases"/>
    <property type="match status" value="1"/>
</dbReference>
<feature type="domain" description="NACHT" evidence="2">
    <location>
        <begin position="153"/>
        <end position="243"/>
    </location>
</feature>
<name>A0AAU8LSP3_9BACT</name>
<dbReference type="InterPro" id="IPR019734">
    <property type="entry name" value="TPR_rpt"/>
</dbReference>
<reference evidence="3" key="1">
    <citation type="journal article" date="2024" name="Syst. Appl. Microbiol.">
        <title>First single-strain enrichments of Electrothrix cable bacteria, description of E. aestuarii sp. nov. and E. rattekaaiensis sp. nov., and proposal of a cable bacteria taxonomy following the rules of the SeqCode.</title>
        <authorList>
            <person name="Plum-Jensen L.E."/>
            <person name="Schramm A."/>
            <person name="Marshall I.P.G."/>
        </authorList>
    </citation>
    <scope>NUCLEOTIDE SEQUENCE</scope>
    <source>
        <strain evidence="3">Rat1</strain>
    </source>
</reference>
<dbReference type="SMART" id="SM00382">
    <property type="entry name" value="AAA"/>
    <property type="match status" value="1"/>
</dbReference>
<dbReference type="Pfam" id="PF05729">
    <property type="entry name" value="NACHT"/>
    <property type="match status" value="1"/>
</dbReference>
<dbReference type="SUPFAM" id="SSF52540">
    <property type="entry name" value="P-loop containing nucleoside triphosphate hydrolases"/>
    <property type="match status" value="1"/>
</dbReference>
<dbReference type="PANTHER" id="PTHR47691">
    <property type="entry name" value="REGULATOR-RELATED"/>
    <property type="match status" value="1"/>
</dbReference>
<dbReference type="KEGG" id="eaj:Q3M24_17390"/>
<dbReference type="Gene3D" id="1.25.40.10">
    <property type="entry name" value="Tetratricopeptide repeat domain"/>
    <property type="match status" value="1"/>
</dbReference>
<dbReference type="InterPro" id="IPR027417">
    <property type="entry name" value="P-loop_NTPase"/>
</dbReference>
<feature type="repeat" description="TPR" evidence="1">
    <location>
        <begin position="617"/>
        <end position="650"/>
    </location>
</feature>
<evidence type="ECO:0000313" key="3">
    <source>
        <dbReference type="EMBL" id="XCN72067.1"/>
    </source>
</evidence>
<dbReference type="SMART" id="SM00028">
    <property type="entry name" value="TPR"/>
    <property type="match status" value="5"/>
</dbReference>
<dbReference type="AlphaFoldDB" id="A0AAU8LSP3"/>
<reference evidence="3" key="2">
    <citation type="submission" date="2024-06" db="EMBL/GenBank/DDBJ databases">
        <authorList>
            <person name="Plum-Jensen L.E."/>
            <person name="Schramm A."/>
            <person name="Marshall I.P.G."/>
        </authorList>
    </citation>
    <scope>NUCLEOTIDE SEQUENCE</scope>
    <source>
        <strain evidence="3">Rat1</strain>
    </source>
</reference>
<accession>A0AAU8LSP3</accession>